<feature type="transmembrane region" description="Helical" evidence="14">
    <location>
        <begin position="327"/>
        <end position="345"/>
    </location>
</feature>
<feature type="signal peptide" evidence="15">
    <location>
        <begin position="1"/>
        <end position="19"/>
    </location>
</feature>
<keyword evidence="7" id="KW-0808">Transferase</keyword>
<evidence type="ECO:0000256" key="4">
    <source>
        <dbReference type="ARBA" id="ARBA00011967"/>
    </source>
</evidence>
<reference evidence="16" key="1">
    <citation type="submission" date="2020-12" db="EMBL/GenBank/DDBJ databases">
        <title>Metabolic potential, ecology and presence of endohyphal bacteria is reflected in genomic diversity of Mucoromycotina.</title>
        <authorList>
            <person name="Muszewska A."/>
            <person name="Okrasinska A."/>
            <person name="Steczkiewicz K."/>
            <person name="Drgas O."/>
            <person name="Orlowska M."/>
            <person name="Perlinska-Lenart U."/>
            <person name="Aleksandrzak-Piekarczyk T."/>
            <person name="Szatraj K."/>
            <person name="Zielenkiewicz U."/>
            <person name="Pilsyk S."/>
            <person name="Malc E."/>
            <person name="Mieczkowski P."/>
            <person name="Kruszewska J.S."/>
            <person name="Biernat P."/>
            <person name="Pawlowska J."/>
        </authorList>
    </citation>
    <scope>NUCLEOTIDE SEQUENCE</scope>
    <source>
        <strain evidence="16">WA0000017839</strain>
    </source>
</reference>
<dbReference type="EMBL" id="JAEPRD010000001">
    <property type="protein sequence ID" value="KAG2214302.1"/>
    <property type="molecule type" value="Genomic_DNA"/>
</dbReference>
<dbReference type="OrthoDB" id="4769at2759"/>
<comment type="subcellular location">
    <subcellularLocation>
        <location evidence="1">Endoplasmic reticulum membrane</location>
        <topology evidence="1">Multi-pass membrane protein</topology>
    </subcellularLocation>
</comment>
<feature type="transmembrane region" description="Helical" evidence="14">
    <location>
        <begin position="250"/>
        <end position="273"/>
    </location>
</feature>
<keyword evidence="11 14" id="KW-0472">Membrane</keyword>
<dbReference type="GO" id="GO:0005789">
    <property type="term" value="C:endoplasmic reticulum membrane"/>
    <property type="evidence" value="ECO:0007669"/>
    <property type="project" value="UniProtKB-SubCell"/>
</dbReference>
<dbReference type="EC" id="2.4.1.256" evidence="4 14"/>
<evidence type="ECO:0000256" key="5">
    <source>
        <dbReference type="ARBA" id="ARBA00018512"/>
    </source>
</evidence>
<evidence type="ECO:0000256" key="12">
    <source>
        <dbReference type="ARBA" id="ARBA00044727"/>
    </source>
</evidence>
<evidence type="ECO:0000256" key="10">
    <source>
        <dbReference type="ARBA" id="ARBA00022989"/>
    </source>
</evidence>
<feature type="transmembrane region" description="Helical" evidence="14">
    <location>
        <begin position="155"/>
        <end position="185"/>
    </location>
</feature>
<evidence type="ECO:0000256" key="8">
    <source>
        <dbReference type="ARBA" id="ARBA00022692"/>
    </source>
</evidence>
<comment type="catalytic activity">
    <reaction evidence="13">
        <text>an alpha-D-Glc-(1-&gt;3)-alpha-D-Glc-(1-&gt;3)-alpha-D-Man-(1-&gt;2)-alpha-D-Man-(1-&gt;2)-alpha-D-Man-(1-&gt;3)-[alpha-D-Man-(1-&gt;2)-alpha-D-Man-(1-&gt;3)-[alpha-D-Man-(1-&gt;2)-alpha-D-Man-(1-&gt;6)]-alpha-D-Man-(1-&gt;6)]-beta-D-Man-(1-&gt;4)-beta-D-GlcNAc-(1-&gt;4)-alpha-D-GlcNAc-diphospho-di-trans,poly-cis-dolichol + a di-trans,poly-cis-dolichyl beta-D-glucosyl phosphate = a alpha-D-Glc-(1-&gt;2)-alpha-D-Glc-(1-&gt;3)-alpha-D-Glc-(1-&gt;3)-alpha-D-Man-(1-&gt;2)-alpha-D-Man-(1-&gt;2)-alpha-D-Man-(1-&gt;3)-[alpha-D-Man-(1-&gt;2)-alpha-D-Man-(1-&gt;3)-[alpha-D-Man-(1-&gt;2)-alpha-D-Man-(1-&gt;6)]-alpha-D-Man-(1-&gt;6)]-beta-D-Man-(1-&gt;4)-beta-D-GlcNAc-(1-&gt;4)-alpha-D-GlcNAc-diphospho-di-trans,poly-cis-dolichol + a di-trans,poly-cis-dolichyl phosphate + H(+)</text>
        <dbReference type="Rhea" id="RHEA:29543"/>
        <dbReference type="Rhea" id="RHEA-COMP:19498"/>
        <dbReference type="Rhea" id="RHEA-COMP:19502"/>
        <dbReference type="Rhea" id="RHEA-COMP:19512"/>
        <dbReference type="Rhea" id="RHEA-COMP:19522"/>
        <dbReference type="ChEBI" id="CHEBI:15378"/>
        <dbReference type="ChEBI" id="CHEBI:57525"/>
        <dbReference type="ChEBI" id="CHEBI:57683"/>
        <dbReference type="ChEBI" id="CHEBI:132522"/>
        <dbReference type="ChEBI" id="CHEBI:132523"/>
        <dbReference type="EC" id="2.4.1.256"/>
    </reaction>
    <physiologicalReaction direction="left-to-right" evidence="13">
        <dbReference type="Rhea" id="RHEA:29544"/>
    </physiologicalReaction>
</comment>
<keyword evidence="9" id="KW-0256">Endoplasmic reticulum</keyword>
<proteinExistence type="inferred from homology"/>
<keyword evidence="10 14" id="KW-1133">Transmembrane helix</keyword>
<dbReference type="AlphaFoldDB" id="A0A8H7RQB1"/>
<feature type="transmembrane region" description="Helical" evidence="14">
    <location>
        <begin position="84"/>
        <end position="103"/>
    </location>
</feature>
<feature type="transmembrane region" description="Helical" evidence="14">
    <location>
        <begin position="372"/>
        <end position="392"/>
    </location>
</feature>
<dbReference type="PANTHER" id="PTHR12989:SF10">
    <property type="entry name" value="DOL-P-GLC:GLC(2)MAN(9)GLCNAC(2)-PP-DOL ALPHA-1,2-GLUCOSYLTRANSFERASE-RELATED"/>
    <property type="match status" value="1"/>
</dbReference>
<dbReference type="PANTHER" id="PTHR12989">
    <property type="entry name" value="ALPHA-1,2-GLUCOSYLTRANSFERASE ALG10"/>
    <property type="match status" value="1"/>
</dbReference>
<evidence type="ECO:0000256" key="15">
    <source>
        <dbReference type="SAM" id="SignalP"/>
    </source>
</evidence>
<evidence type="ECO:0000256" key="7">
    <source>
        <dbReference type="ARBA" id="ARBA00022679"/>
    </source>
</evidence>
<dbReference type="GO" id="GO:0006488">
    <property type="term" value="P:dolichol-linked oligosaccharide biosynthetic process"/>
    <property type="evidence" value="ECO:0007669"/>
    <property type="project" value="UniProtKB-UniRule"/>
</dbReference>
<evidence type="ECO:0000256" key="1">
    <source>
        <dbReference type="ARBA" id="ARBA00004477"/>
    </source>
</evidence>
<dbReference type="Proteomes" id="UP000603453">
    <property type="component" value="Unassembled WGS sequence"/>
</dbReference>
<evidence type="ECO:0000256" key="14">
    <source>
        <dbReference type="PIRNR" id="PIRNR028810"/>
    </source>
</evidence>
<evidence type="ECO:0000256" key="2">
    <source>
        <dbReference type="ARBA" id="ARBA00004922"/>
    </source>
</evidence>
<keyword evidence="15" id="KW-0732">Signal</keyword>
<evidence type="ECO:0000256" key="11">
    <source>
        <dbReference type="ARBA" id="ARBA00023136"/>
    </source>
</evidence>
<sequence>MAFILHVANLLFTSQLVNPHVPQPYMDEIFHIPQAQQYCGGDYLTWDPKLTTPPGLYLISNVIAYVGSLFHVDLCTVNALRFTNILFSIGLYFVLVSLISTLSNKTTSSSWQTSLYALSMSWFPVGFFFNFVYYTDPGSTFFVLSCYLLVKKKHYFLAGIVGLISLTFRQTNVIWVCLFMMIVIIDTLSAIPKKKEDAKGLYNPRCSTITHPGNVLQEFLYYLRINQFFSLSAQVMKSITSLLLNTLQHFMIVLPNIVTFLVAIISFAGFLVWNGGIVLGDRSNHMAGLHFPQLFYYTSFLSFFASPWTFSMHAMTNLLQLNIKRTLIGIVSAMVTLALIHRYTYEHPFLLSDNRHYTFYIWKRIYKRHWTVRYLLTPAYYVSGILNLSTFAQHTSFLVSLGYLFALVLTLVPSPLLEFRYFIIPFLFFMVHIPPPTQISRTLLGLALYLVIHVVTIYLFLYKPFTWPNEPNATQRFMW</sequence>
<feature type="transmembrane region" description="Helical" evidence="14">
    <location>
        <begin position="294"/>
        <end position="315"/>
    </location>
</feature>
<comment type="similarity">
    <text evidence="3 14">Belongs to the ALG10 glucosyltransferase family.</text>
</comment>
<feature type="transmembrane region" description="Helical" evidence="14">
    <location>
        <begin position="443"/>
        <end position="461"/>
    </location>
</feature>
<evidence type="ECO:0000313" key="16">
    <source>
        <dbReference type="EMBL" id="KAG2214302.1"/>
    </source>
</evidence>
<dbReference type="GO" id="GO:0106073">
    <property type="term" value="F:dolichyl pyrophosphate Glc2Man9GlcNAc2 alpha-1,2-glucosyltransferase activity"/>
    <property type="evidence" value="ECO:0007669"/>
    <property type="project" value="UniProtKB-UniRule"/>
</dbReference>
<comment type="pathway">
    <text evidence="2">Protein modification; protein glycosylation.</text>
</comment>
<organism evidence="16 17">
    <name type="scientific">Mucor saturninus</name>
    <dbReference type="NCBI Taxonomy" id="64648"/>
    <lineage>
        <taxon>Eukaryota</taxon>
        <taxon>Fungi</taxon>
        <taxon>Fungi incertae sedis</taxon>
        <taxon>Mucoromycota</taxon>
        <taxon>Mucoromycotina</taxon>
        <taxon>Mucoromycetes</taxon>
        <taxon>Mucorales</taxon>
        <taxon>Mucorineae</taxon>
        <taxon>Mucoraceae</taxon>
        <taxon>Mucor</taxon>
    </lineage>
</organism>
<dbReference type="InterPro" id="IPR016900">
    <property type="entry name" value="Alg10"/>
</dbReference>
<gene>
    <name evidence="16" type="ORF">INT47_000858</name>
</gene>
<evidence type="ECO:0000313" key="17">
    <source>
        <dbReference type="Proteomes" id="UP000603453"/>
    </source>
</evidence>
<comment type="caution">
    <text evidence="14">Lacks conserved residue(s) required for the propagation of feature annotation.</text>
</comment>
<dbReference type="Pfam" id="PF04922">
    <property type="entry name" value="DIE2_ALG10"/>
    <property type="match status" value="1"/>
</dbReference>
<feature type="transmembrane region" description="Helical" evidence="14">
    <location>
        <begin position="404"/>
        <end position="431"/>
    </location>
</feature>
<protein>
    <recommendedName>
        <fullName evidence="5 14">Dol-P-Glc:Glc(2)Man(9)GlcNAc(2)-PP-Dol alpha-1,2-glucosyltransferase</fullName>
        <ecNumber evidence="4 14">2.4.1.256</ecNumber>
    </recommendedName>
</protein>
<evidence type="ECO:0000256" key="6">
    <source>
        <dbReference type="ARBA" id="ARBA00022676"/>
    </source>
</evidence>
<comment type="caution">
    <text evidence="16">The sequence shown here is derived from an EMBL/GenBank/DDBJ whole genome shotgun (WGS) entry which is preliminary data.</text>
</comment>
<comment type="function">
    <text evidence="12">Dol-P-Glc:Glc(2)Man(9)GlcNAc(2)-PP-Dol alpha-1,2-glucosyltransferase that operates in the biosynthetic pathway of dolichol-linked oligosaccharides, the glycan precursors employed in protein asparagine (N)-glycosylation. The assembly of dolichol-linked oligosaccharides begins on the cytosolic side of the endoplasmic reticulum membrane and finishes in its lumen. The sequential addition of sugars to dolichol pyrophosphate produces dolichol-linked oligosaccharides containing fourteen sugars, including two GlcNAcs, nine mannoses and three glucoses. Once assembled, the oligosaccharide is transferred from the lipid to nascent proteins by oligosaccharyltransferases. In the lumen of the endoplasmic reticulum, adds the third and last glucose residue from dolichyl phosphate glucose (Dol-P-Glc) onto the lipid-linked oligosaccharide intermediate Glc(2)Man(9)GlcNAc(2)-PP-Dol to produce Glc(3)Man(9)GlcNAc(2)-PP-Dol.</text>
</comment>
<evidence type="ECO:0000256" key="13">
    <source>
        <dbReference type="ARBA" id="ARBA00048064"/>
    </source>
</evidence>
<feature type="transmembrane region" description="Helical" evidence="14">
    <location>
        <begin position="115"/>
        <end position="134"/>
    </location>
</feature>
<evidence type="ECO:0000256" key="9">
    <source>
        <dbReference type="ARBA" id="ARBA00022824"/>
    </source>
</evidence>
<keyword evidence="6 14" id="KW-0328">Glycosyltransferase</keyword>
<name>A0A8H7RQB1_9FUNG</name>
<accession>A0A8H7RQB1</accession>
<keyword evidence="17" id="KW-1185">Reference proteome</keyword>
<dbReference type="PIRSF" id="PIRSF028810">
    <property type="entry name" value="Alpha1_2_glucosyltferase_Alg10"/>
    <property type="match status" value="1"/>
</dbReference>
<keyword evidence="8 14" id="KW-0812">Transmembrane</keyword>
<evidence type="ECO:0000256" key="3">
    <source>
        <dbReference type="ARBA" id="ARBA00010600"/>
    </source>
</evidence>
<feature type="transmembrane region" description="Helical" evidence="14">
    <location>
        <begin position="55"/>
        <end position="72"/>
    </location>
</feature>
<feature type="chain" id="PRO_5034121772" description="Dol-P-Glc:Glc(2)Man(9)GlcNAc(2)-PP-Dol alpha-1,2-glucosyltransferase" evidence="15">
    <location>
        <begin position="20"/>
        <end position="479"/>
    </location>
</feature>